<dbReference type="AlphaFoldDB" id="A0A060DGR7"/>
<organism evidence="2 3">
    <name type="scientific">Lotharella oceanica</name>
    <dbReference type="NCBI Taxonomy" id="641309"/>
    <lineage>
        <taxon>Eukaryota</taxon>
        <taxon>Sar</taxon>
        <taxon>Rhizaria</taxon>
        <taxon>Cercozoa</taxon>
        <taxon>Chlorarachniophyceae</taxon>
        <taxon>Lotharella</taxon>
    </lineage>
</organism>
<evidence type="ECO:0000313" key="3">
    <source>
        <dbReference type="Proteomes" id="UP000243670"/>
    </source>
</evidence>
<evidence type="ECO:0000313" key="2">
    <source>
        <dbReference type="EMBL" id="AIB10013.1"/>
    </source>
</evidence>
<dbReference type="EMBL" id="CP006629">
    <property type="protein sequence ID" value="AIB10013.1"/>
    <property type="molecule type" value="Genomic_DNA"/>
</dbReference>
<dbReference type="Proteomes" id="UP000243670">
    <property type="component" value="Nucleomorph 3"/>
</dbReference>
<evidence type="ECO:0000256" key="1">
    <source>
        <dbReference type="SAM" id="Phobius"/>
    </source>
</evidence>
<protein>
    <submittedName>
        <fullName evidence="2">Uncharacterized protein</fullName>
    </submittedName>
</protein>
<name>A0A060DGR7_9EUKA</name>
<keyword evidence="1" id="KW-0472">Membrane</keyword>
<keyword evidence="1" id="KW-1133">Transmembrane helix</keyword>
<accession>A0A060DGR7</accession>
<geneLocation type="nucleomorph" evidence="2"/>
<reference evidence="2 3" key="1">
    <citation type="journal article" date="2014" name="BMC Genomics">
        <title>Nucleomorph and plastid genome sequences of the chlorarachniophyte Lotharella oceanica: convergent reductive evolution and frequent recombination in nucleomorph-bearing algae.</title>
        <authorList>
            <person name="Tanifuji G."/>
            <person name="Onodera N.T."/>
            <person name="Brown M.W."/>
            <person name="Curtis B.A."/>
            <person name="Roger A.J."/>
            <person name="Ka-Shu Wong G."/>
            <person name="Melkonian M."/>
            <person name="Archibald J.M."/>
        </authorList>
    </citation>
    <scope>NUCLEOTIDE SEQUENCE [LARGE SCALE GENOMIC DNA]</scope>
    <source>
        <strain evidence="2 3">CCMP622</strain>
    </source>
</reference>
<keyword evidence="1" id="KW-0812">Transmembrane</keyword>
<feature type="transmembrane region" description="Helical" evidence="1">
    <location>
        <begin position="77"/>
        <end position="95"/>
    </location>
</feature>
<sequence>MNIIIFKINLIKLLNLMINKKFHNVSLYLSQKYKINNINIFIVILISTYIYSINIIKYYTTTDKIYFSNIVLKNETIILKIFLTIKIIYILKLNIPNFVQFNSFLNYQKIAYSYIIFHKLLFEYPFRNTQ</sequence>
<gene>
    <name evidence="2" type="ORF">M951_chr3110</name>
</gene>
<feature type="transmembrane region" description="Helical" evidence="1">
    <location>
        <begin position="38"/>
        <end position="56"/>
    </location>
</feature>
<keyword evidence="2" id="KW-0542">Nucleomorph</keyword>
<proteinExistence type="predicted"/>